<dbReference type="InterPro" id="IPR036915">
    <property type="entry name" value="Cyclin-like_sf"/>
</dbReference>
<name>A0A0B2S8X1_GLYSO</name>
<reference evidence="2" key="1">
    <citation type="submission" date="2014-07" db="EMBL/GenBank/DDBJ databases">
        <title>Identification of a novel salt tolerance gene in wild soybean by whole-genome sequencing.</title>
        <authorList>
            <person name="Lam H.-M."/>
            <person name="Qi X."/>
            <person name="Li M.-W."/>
            <person name="Liu X."/>
            <person name="Xie M."/>
            <person name="Ni M."/>
            <person name="Xu X."/>
        </authorList>
    </citation>
    <scope>NUCLEOTIDE SEQUENCE [LARGE SCALE GENOMIC DNA]</scope>
    <source>
        <tissue evidence="2">Root</tissue>
    </source>
</reference>
<dbReference type="SUPFAM" id="SSF47954">
    <property type="entry name" value="Cyclin-like"/>
    <property type="match status" value="1"/>
</dbReference>
<proteinExistence type="predicted"/>
<protein>
    <submittedName>
        <fullName evidence="2">Cyclin-B1-5</fullName>
    </submittedName>
</protein>
<gene>
    <name evidence="2" type="ORF">glysoja_048716</name>
</gene>
<sequence length="136" mass="14307">MNKATLPLTLIGDGDGDRKVTKVAEPGDLVIALHVLNTITGHAIGANPAIPRMFPNMFPLVISQCTLGMSPFGTSTLKHYTGYTEEQLSVCAKITVNLHAAAAPGSKLRAVFKKFCSLDLCAVALLSPGKNLSTLS</sequence>
<dbReference type="AlphaFoldDB" id="A0A0B2S8X1"/>
<feature type="domain" description="Cyclin C-terminal" evidence="1">
    <location>
        <begin position="61"/>
        <end position="128"/>
    </location>
</feature>
<dbReference type="Proteomes" id="UP000053555">
    <property type="component" value="Unassembled WGS sequence"/>
</dbReference>
<dbReference type="Gene3D" id="1.10.472.10">
    <property type="entry name" value="Cyclin-like"/>
    <property type="match status" value="1"/>
</dbReference>
<dbReference type="InterPro" id="IPR004367">
    <property type="entry name" value="Cyclin_C-dom"/>
</dbReference>
<organism evidence="2">
    <name type="scientific">Glycine soja</name>
    <name type="common">Wild soybean</name>
    <dbReference type="NCBI Taxonomy" id="3848"/>
    <lineage>
        <taxon>Eukaryota</taxon>
        <taxon>Viridiplantae</taxon>
        <taxon>Streptophyta</taxon>
        <taxon>Embryophyta</taxon>
        <taxon>Tracheophyta</taxon>
        <taxon>Spermatophyta</taxon>
        <taxon>Magnoliopsida</taxon>
        <taxon>eudicotyledons</taxon>
        <taxon>Gunneridae</taxon>
        <taxon>Pentapetalae</taxon>
        <taxon>rosids</taxon>
        <taxon>fabids</taxon>
        <taxon>Fabales</taxon>
        <taxon>Fabaceae</taxon>
        <taxon>Papilionoideae</taxon>
        <taxon>50 kb inversion clade</taxon>
        <taxon>NPAAA clade</taxon>
        <taxon>indigoferoid/millettioid clade</taxon>
        <taxon>Phaseoleae</taxon>
        <taxon>Glycine</taxon>
        <taxon>Glycine subgen. Soja</taxon>
    </lineage>
</organism>
<evidence type="ECO:0000259" key="1">
    <source>
        <dbReference type="Pfam" id="PF02984"/>
    </source>
</evidence>
<accession>A0A0B2S8X1</accession>
<evidence type="ECO:0000313" key="2">
    <source>
        <dbReference type="EMBL" id="KHN40729.1"/>
    </source>
</evidence>
<dbReference type="Pfam" id="PF02984">
    <property type="entry name" value="Cyclin_C"/>
    <property type="match status" value="1"/>
</dbReference>
<dbReference type="EMBL" id="KN645772">
    <property type="protein sequence ID" value="KHN40729.1"/>
    <property type="molecule type" value="Genomic_DNA"/>
</dbReference>